<feature type="region of interest" description="Disordered" evidence="1">
    <location>
        <begin position="1"/>
        <end position="55"/>
    </location>
</feature>
<dbReference type="OrthoDB" id="5345625at2759"/>
<feature type="compositionally biased region" description="Polar residues" evidence="1">
    <location>
        <begin position="1"/>
        <end position="20"/>
    </location>
</feature>
<evidence type="ECO:0000313" key="2">
    <source>
        <dbReference type="EMBL" id="KAF2001757.1"/>
    </source>
</evidence>
<feature type="region of interest" description="Disordered" evidence="1">
    <location>
        <begin position="359"/>
        <end position="392"/>
    </location>
</feature>
<feature type="region of interest" description="Disordered" evidence="1">
    <location>
        <begin position="122"/>
        <end position="155"/>
    </location>
</feature>
<sequence length="431" mass="46632">MSATTPRRANMAPSQNPTKSPSRRVLGDLPPKAINTPSKQASSFDAMRAQSPLKQVQTMSPHVLVDQENVAVPGALHVGKKRSIYEVEDAENVDDTRVVSGEFRRGGAVHLPLGGESFEVGKEEVDVGSPTEAATPTPEPEDDIQMGPQPSQETNKSFSEYLNFSACESQQSDHAPPAAPEPEARKPSRAEMLKTRLGFARYKVDTHQIAKPSLEILSTFDSMTTTTTTTTSTSLTTSHSTTLPTEPTSSASSSQPLIPSITVSPVHLTPTPVPTFIIANIDKANSTTKTFPKLSFIPSLPETEVGRSSRMIGAYNHGHGPPSSPPDAQMMDLPKTVSPEQILSPTRTYARYLTPVPRRRRGGAGYGDEEGDVDVDMEDEGEGYEEGRRGGTVERIQRARERRFEEGDLTSSVVKGVVAKGLLELMQGGRR</sequence>
<protein>
    <submittedName>
        <fullName evidence="2">Uncharacterized protein</fullName>
    </submittedName>
</protein>
<reference evidence="2" key="1">
    <citation type="journal article" date="2020" name="Stud. Mycol.">
        <title>101 Dothideomycetes genomes: a test case for predicting lifestyles and emergence of pathogens.</title>
        <authorList>
            <person name="Haridas S."/>
            <person name="Albert R."/>
            <person name="Binder M."/>
            <person name="Bloem J."/>
            <person name="Labutti K."/>
            <person name="Salamov A."/>
            <person name="Andreopoulos B."/>
            <person name="Baker S."/>
            <person name="Barry K."/>
            <person name="Bills G."/>
            <person name="Bluhm B."/>
            <person name="Cannon C."/>
            <person name="Castanera R."/>
            <person name="Culley D."/>
            <person name="Daum C."/>
            <person name="Ezra D."/>
            <person name="Gonzalez J."/>
            <person name="Henrissat B."/>
            <person name="Kuo A."/>
            <person name="Liang C."/>
            <person name="Lipzen A."/>
            <person name="Lutzoni F."/>
            <person name="Magnuson J."/>
            <person name="Mondo S."/>
            <person name="Nolan M."/>
            <person name="Ohm R."/>
            <person name="Pangilinan J."/>
            <person name="Park H.-J."/>
            <person name="Ramirez L."/>
            <person name="Alfaro M."/>
            <person name="Sun H."/>
            <person name="Tritt A."/>
            <person name="Yoshinaga Y."/>
            <person name="Zwiers L.-H."/>
            <person name="Turgeon B."/>
            <person name="Goodwin S."/>
            <person name="Spatafora J."/>
            <person name="Crous P."/>
            <person name="Grigoriev I."/>
        </authorList>
    </citation>
    <scope>NUCLEOTIDE SEQUENCE</scope>
    <source>
        <strain evidence="2">CBS 123094</strain>
    </source>
</reference>
<feature type="compositionally biased region" description="Acidic residues" evidence="1">
    <location>
        <begin position="367"/>
        <end position="384"/>
    </location>
</feature>
<feature type="region of interest" description="Disordered" evidence="1">
    <location>
        <begin position="168"/>
        <end position="189"/>
    </location>
</feature>
<dbReference type="EMBL" id="ML977581">
    <property type="protein sequence ID" value="KAF2001757.1"/>
    <property type="molecule type" value="Genomic_DNA"/>
</dbReference>
<dbReference type="Proteomes" id="UP000799779">
    <property type="component" value="Unassembled WGS sequence"/>
</dbReference>
<proteinExistence type="predicted"/>
<name>A0A6A5WJY4_9PLEO</name>
<evidence type="ECO:0000313" key="3">
    <source>
        <dbReference type="Proteomes" id="UP000799779"/>
    </source>
</evidence>
<dbReference type="AlphaFoldDB" id="A0A6A5WJY4"/>
<gene>
    <name evidence="2" type="ORF">P154DRAFT_562468</name>
</gene>
<evidence type="ECO:0000256" key="1">
    <source>
        <dbReference type="SAM" id="MobiDB-lite"/>
    </source>
</evidence>
<accession>A0A6A5WJY4</accession>
<keyword evidence="3" id="KW-1185">Reference proteome</keyword>
<feature type="region of interest" description="Disordered" evidence="1">
    <location>
        <begin position="226"/>
        <end position="256"/>
    </location>
</feature>
<organism evidence="2 3">
    <name type="scientific">Amniculicola lignicola CBS 123094</name>
    <dbReference type="NCBI Taxonomy" id="1392246"/>
    <lineage>
        <taxon>Eukaryota</taxon>
        <taxon>Fungi</taxon>
        <taxon>Dikarya</taxon>
        <taxon>Ascomycota</taxon>
        <taxon>Pezizomycotina</taxon>
        <taxon>Dothideomycetes</taxon>
        <taxon>Pleosporomycetidae</taxon>
        <taxon>Pleosporales</taxon>
        <taxon>Amniculicolaceae</taxon>
        <taxon>Amniculicola</taxon>
    </lineage>
</organism>